<keyword evidence="2" id="KW-0677">Repeat</keyword>
<feature type="repeat" description="WD" evidence="3">
    <location>
        <begin position="208"/>
        <end position="249"/>
    </location>
</feature>
<feature type="repeat" description="WD" evidence="3">
    <location>
        <begin position="259"/>
        <end position="286"/>
    </location>
</feature>
<protein>
    <submittedName>
        <fullName evidence="5">WD repeat domain 49</fullName>
    </submittedName>
</protein>
<dbReference type="Gene3D" id="2.130.10.10">
    <property type="entry name" value="YVTN repeat-like/Quinoprotein amine dehydrogenase"/>
    <property type="match status" value="3"/>
</dbReference>
<evidence type="ECO:0000256" key="4">
    <source>
        <dbReference type="SAM" id="MobiDB-lite"/>
    </source>
</evidence>
<feature type="compositionally biased region" description="Basic and acidic residues" evidence="4">
    <location>
        <begin position="748"/>
        <end position="761"/>
    </location>
</feature>
<proteinExistence type="predicted"/>
<dbReference type="RGD" id="1564622">
    <property type="gene designation" value="Wdr49"/>
</dbReference>
<reference evidence="5" key="3">
    <citation type="submission" date="2025-09" db="UniProtKB">
        <authorList>
            <consortium name="Ensembl"/>
        </authorList>
    </citation>
    <scope>IDENTIFICATION</scope>
    <source>
        <strain evidence="5">Brown Norway</strain>
    </source>
</reference>
<feature type="compositionally biased region" description="Acidic residues" evidence="4">
    <location>
        <begin position="615"/>
        <end position="629"/>
    </location>
</feature>
<dbReference type="GeneTree" id="ENSGT00940000160751"/>
<accession>A0ABK0LER9</accession>
<feature type="region of interest" description="Disordered" evidence="4">
    <location>
        <begin position="612"/>
        <end position="646"/>
    </location>
</feature>
<reference evidence="5" key="2">
    <citation type="submission" date="2025-08" db="UniProtKB">
        <authorList>
            <consortium name="Ensembl"/>
        </authorList>
    </citation>
    <scope>IDENTIFICATION</scope>
    <source>
        <strain evidence="5">Brown Norway</strain>
    </source>
</reference>
<evidence type="ECO:0000313" key="5">
    <source>
        <dbReference type="Ensembl" id="ENSRNOP00000103163.1"/>
    </source>
</evidence>
<reference evidence="5" key="1">
    <citation type="submission" date="2024-01" db="EMBL/GenBank/DDBJ databases">
        <title>GRCr8: a new rat reference genome assembly contstructed from accurate long reads and long range scaffolding.</title>
        <authorList>
            <person name="Doris P.A."/>
            <person name="Kalbfleisch T."/>
            <person name="Li K."/>
            <person name="Howe K."/>
            <person name="Wood J."/>
        </authorList>
    </citation>
    <scope>NUCLEOTIDE SEQUENCE [LARGE SCALE GENOMIC DNA]</scope>
    <source>
        <strain evidence="5">Brown Norway</strain>
    </source>
</reference>
<dbReference type="Ensembl" id="ENSRNOT00000170315.1">
    <property type="protein sequence ID" value="ENSRNOP00000103163.1"/>
    <property type="gene ID" value="ENSRNOG00000024628.8"/>
</dbReference>
<keyword evidence="6" id="KW-1185">Reference proteome</keyword>
<organism evidence="5 6">
    <name type="scientific">Rattus norvegicus</name>
    <name type="common">Rat</name>
    <dbReference type="NCBI Taxonomy" id="10116"/>
    <lineage>
        <taxon>Eukaryota</taxon>
        <taxon>Metazoa</taxon>
        <taxon>Chordata</taxon>
        <taxon>Craniata</taxon>
        <taxon>Vertebrata</taxon>
        <taxon>Euteleostomi</taxon>
        <taxon>Mammalia</taxon>
        <taxon>Eutheria</taxon>
        <taxon>Euarchontoglires</taxon>
        <taxon>Glires</taxon>
        <taxon>Rodentia</taxon>
        <taxon>Myomorpha</taxon>
        <taxon>Muroidea</taxon>
        <taxon>Muridae</taxon>
        <taxon>Murinae</taxon>
        <taxon>Rattus</taxon>
    </lineage>
</organism>
<feature type="repeat" description="WD" evidence="3">
    <location>
        <begin position="343"/>
        <end position="383"/>
    </location>
</feature>
<dbReference type="Pfam" id="PF00400">
    <property type="entry name" value="WD40"/>
    <property type="match status" value="5"/>
</dbReference>
<dbReference type="InterPro" id="IPR036322">
    <property type="entry name" value="WD40_repeat_dom_sf"/>
</dbReference>
<sequence>MAASAQLHYLHRNDADPLQIVLQVNVYLTRFYARSSRQKTFKITYNASLDAFISSTMSSTNTVVLAWREKSKKLLKMTSFNIAQGIHAFDYHSRLNLIATAGINNKVCLWNPYVLSKPVGVLWGHSASVIAVQFFAERKQLFSFSRDKVLRLWDIQHQLSIQRIACSFPKSQDFRCLFHFDETHGRLFISFNNQLALLAIKNEASKRVKSHLKAVSCVLYNSHLKQVISSDVGSTVSFWMIETGQKIKQFAGCHGNAEISTMTLDANKTRLLTGSTDGTVKVWDFNGYCHHTLNVGQDGVVEISQILVLKKTILVVGWERAVTVFRPHNFNQFFIQSEEWKGGVRHQDDILCAAFLPPQTLATGSYDGEIVLWNNNTENAHHVLHPGYQRQLASMLDLEAQKLNAGRSRATHCVADQTNQAALNVKIDTEGNNAVMRLCFLEARKTNAATGGANLVSCGASGYVRFWDIFKKVLLAEFLAHAGVGSIVMSTDKLNQYLATGDPDGCLKIWNIEEYCTNSTDSKVTQTPTLLRSLQPHEDRISSLEMCESGGHLLIISSSADCSVCVTGLSNAPALIFGQASRWNIENYFSLPKRDTNLVESKIPEENMEINPLFSEEESSLDSTEESLLTEENRDNSTHTTRSSEEMNFSLKCKRRNIFKNKTHKPYYGEILQKSTSTFGSLSLRNLEELPEVKKPAFLQDPDRYFKEEPEEDESQIPELPLLSETLKAVFDEKSLFPKELLYRERQDKPLCQERNGETKIKRNKKRL</sequence>
<evidence type="ECO:0000313" key="6">
    <source>
        <dbReference type="Proteomes" id="UP000002494"/>
    </source>
</evidence>
<dbReference type="SMART" id="SM00320">
    <property type="entry name" value="WD40"/>
    <property type="match status" value="8"/>
</dbReference>
<feature type="compositionally biased region" description="Basic and acidic residues" evidence="4">
    <location>
        <begin position="631"/>
        <end position="645"/>
    </location>
</feature>
<dbReference type="PRINTS" id="PR00320">
    <property type="entry name" value="GPROTEINBRPT"/>
</dbReference>
<gene>
    <name evidence="5" type="primary">Wdr49</name>
</gene>
<dbReference type="PROSITE" id="PS50294">
    <property type="entry name" value="WD_REPEATS_REGION"/>
    <property type="match status" value="1"/>
</dbReference>
<dbReference type="PANTHER" id="PTHR44324:SF1">
    <property type="entry name" value="WD REPEAT-CONTAINING PROTEIN 49"/>
    <property type="match status" value="1"/>
</dbReference>
<feature type="repeat" description="WD" evidence="3">
    <location>
        <begin position="122"/>
        <end position="163"/>
    </location>
</feature>
<dbReference type="Proteomes" id="UP000002494">
    <property type="component" value="Chromosome 2"/>
</dbReference>
<evidence type="ECO:0000256" key="1">
    <source>
        <dbReference type="ARBA" id="ARBA00022574"/>
    </source>
</evidence>
<dbReference type="PROSITE" id="PS00678">
    <property type="entry name" value="WD_REPEATS_1"/>
    <property type="match status" value="1"/>
</dbReference>
<dbReference type="InterPro" id="IPR051242">
    <property type="entry name" value="WD-EF-hand_domain"/>
</dbReference>
<evidence type="ECO:0000256" key="2">
    <source>
        <dbReference type="ARBA" id="ARBA00022737"/>
    </source>
</evidence>
<dbReference type="PANTHER" id="PTHR44324">
    <property type="entry name" value="WD40 REPEAT DOMAIN 95"/>
    <property type="match status" value="1"/>
</dbReference>
<keyword evidence="1 3" id="KW-0853">WD repeat</keyword>
<evidence type="ECO:0000256" key="3">
    <source>
        <dbReference type="PROSITE-ProRule" id="PRU00221"/>
    </source>
</evidence>
<dbReference type="SUPFAM" id="SSF50978">
    <property type="entry name" value="WD40 repeat-like"/>
    <property type="match status" value="1"/>
</dbReference>
<dbReference type="InterPro" id="IPR015943">
    <property type="entry name" value="WD40/YVTN_repeat-like_dom_sf"/>
</dbReference>
<dbReference type="InterPro" id="IPR020472">
    <property type="entry name" value="WD40_PAC1"/>
</dbReference>
<dbReference type="PROSITE" id="PS50082">
    <property type="entry name" value="WD_REPEATS_2"/>
    <property type="match status" value="4"/>
</dbReference>
<feature type="region of interest" description="Disordered" evidence="4">
    <location>
        <begin position="748"/>
        <end position="768"/>
    </location>
</feature>
<dbReference type="InterPro" id="IPR019775">
    <property type="entry name" value="WD40_repeat_CS"/>
</dbReference>
<name>A0ABK0LER9_RAT</name>
<dbReference type="InterPro" id="IPR001680">
    <property type="entry name" value="WD40_rpt"/>
</dbReference>